<dbReference type="eggNOG" id="KOG1919">
    <property type="taxonomic scope" value="Eukaryota"/>
</dbReference>
<dbReference type="InterPro" id="IPR006224">
    <property type="entry name" value="PsdUridine_synth_RluA-like_CS"/>
</dbReference>
<organism evidence="4 5">
    <name type="scientific">Allomyces macrogynus (strain ATCC 38327)</name>
    <name type="common">Allomyces javanicus var. macrogynus</name>
    <dbReference type="NCBI Taxonomy" id="578462"/>
    <lineage>
        <taxon>Eukaryota</taxon>
        <taxon>Fungi</taxon>
        <taxon>Fungi incertae sedis</taxon>
        <taxon>Blastocladiomycota</taxon>
        <taxon>Blastocladiomycetes</taxon>
        <taxon>Blastocladiales</taxon>
        <taxon>Blastocladiaceae</taxon>
        <taxon>Allomyces</taxon>
    </lineage>
</organism>
<feature type="compositionally biased region" description="Low complexity" evidence="2">
    <location>
        <begin position="47"/>
        <end position="72"/>
    </location>
</feature>
<evidence type="ECO:0000313" key="4">
    <source>
        <dbReference type="EMBL" id="KNE66475.1"/>
    </source>
</evidence>
<reference evidence="5" key="2">
    <citation type="submission" date="2009-11" db="EMBL/GenBank/DDBJ databases">
        <title>The Genome Sequence of Allomyces macrogynus strain ATCC 38327.</title>
        <authorList>
            <consortium name="The Broad Institute Genome Sequencing Platform"/>
            <person name="Russ C."/>
            <person name="Cuomo C."/>
            <person name="Shea T."/>
            <person name="Young S.K."/>
            <person name="Zeng Q."/>
            <person name="Koehrsen M."/>
            <person name="Haas B."/>
            <person name="Borodovsky M."/>
            <person name="Guigo R."/>
            <person name="Alvarado L."/>
            <person name="Berlin A."/>
            <person name="Borenstein D."/>
            <person name="Chen Z."/>
            <person name="Engels R."/>
            <person name="Freedman E."/>
            <person name="Gellesch M."/>
            <person name="Goldberg J."/>
            <person name="Griggs A."/>
            <person name="Gujja S."/>
            <person name="Heiman D."/>
            <person name="Hepburn T."/>
            <person name="Howarth C."/>
            <person name="Jen D."/>
            <person name="Larson L."/>
            <person name="Lewis B."/>
            <person name="Mehta T."/>
            <person name="Park D."/>
            <person name="Pearson M."/>
            <person name="Roberts A."/>
            <person name="Saif S."/>
            <person name="Shenoy N."/>
            <person name="Sisk P."/>
            <person name="Stolte C."/>
            <person name="Sykes S."/>
            <person name="Walk T."/>
            <person name="White J."/>
            <person name="Yandava C."/>
            <person name="Burger G."/>
            <person name="Gray M.W."/>
            <person name="Holland P.W.H."/>
            <person name="King N."/>
            <person name="Lang F.B.F."/>
            <person name="Roger A.J."/>
            <person name="Ruiz-Trillo I."/>
            <person name="Lander E."/>
            <person name="Nusbaum C."/>
        </authorList>
    </citation>
    <scope>NUCLEOTIDE SEQUENCE [LARGE SCALE GENOMIC DNA]</scope>
    <source>
        <strain evidence="5">ATCC 38327</strain>
    </source>
</reference>
<feature type="region of interest" description="Disordered" evidence="2">
    <location>
        <begin position="35"/>
        <end position="95"/>
    </location>
</feature>
<gene>
    <name evidence="4" type="ORF">AMAG_11612</name>
</gene>
<dbReference type="PANTHER" id="PTHR21600:SF40">
    <property type="entry name" value="PSEUDOURIDYLATE SYNTHASE RPUSD2"/>
    <property type="match status" value="1"/>
</dbReference>
<reference evidence="4 5" key="1">
    <citation type="submission" date="2009-11" db="EMBL/GenBank/DDBJ databases">
        <title>Annotation of Allomyces macrogynus ATCC 38327.</title>
        <authorList>
            <consortium name="The Broad Institute Genome Sequencing Platform"/>
            <person name="Russ C."/>
            <person name="Cuomo C."/>
            <person name="Burger G."/>
            <person name="Gray M.W."/>
            <person name="Holland P.W.H."/>
            <person name="King N."/>
            <person name="Lang F.B.F."/>
            <person name="Roger A.J."/>
            <person name="Ruiz-Trillo I."/>
            <person name="Young S.K."/>
            <person name="Zeng Q."/>
            <person name="Gargeya S."/>
            <person name="Fitzgerald M."/>
            <person name="Haas B."/>
            <person name="Abouelleil A."/>
            <person name="Alvarado L."/>
            <person name="Arachchi H.M."/>
            <person name="Berlin A."/>
            <person name="Chapman S.B."/>
            <person name="Gearin G."/>
            <person name="Goldberg J."/>
            <person name="Griggs A."/>
            <person name="Gujja S."/>
            <person name="Hansen M."/>
            <person name="Heiman D."/>
            <person name="Howarth C."/>
            <person name="Larimer J."/>
            <person name="Lui A."/>
            <person name="MacDonald P.J.P."/>
            <person name="McCowen C."/>
            <person name="Montmayeur A."/>
            <person name="Murphy C."/>
            <person name="Neiman D."/>
            <person name="Pearson M."/>
            <person name="Priest M."/>
            <person name="Roberts A."/>
            <person name="Saif S."/>
            <person name="Shea T."/>
            <person name="Sisk P."/>
            <person name="Stolte C."/>
            <person name="Sykes S."/>
            <person name="Wortman J."/>
            <person name="Nusbaum C."/>
            <person name="Birren B."/>
        </authorList>
    </citation>
    <scope>NUCLEOTIDE SEQUENCE [LARGE SCALE GENOMIC DNA]</scope>
    <source>
        <strain evidence="4 5">ATCC 38327</strain>
    </source>
</reference>
<dbReference type="InterPro" id="IPR020103">
    <property type="entry name" value="PsdUridine_synth_cat_dom_sf"/>
</dbReference>
<dbReference type="GO" id="GO:0009982">
    <property type="term" value="F:pseudouridine synthase activity"/>
    <property type="evidence" value="ECO:0007669"/>
    <property type="project" value="InterPro"/>
</dbReference>
<dbReference type="VEuPathDB" id="FungiDB:AMAG_11612"/>
<evidence type="ECO:0000256" key="1">
    <source>
        <dbReference type="PROSITE-ProRule" id="PRU00182"/>
    </source>
</evidence>
<keyword evidence="1" id="KW-0694">RNA-binding</keyword>
<dbReference type="InterPro" id="IPR006145">
    <property type="entry name" value="PsdUridine_synth_RsuA/RluA"/>
</dbReference>
<dbReference type="InterPro" id="IPR050188">
    <property type="entry name" value="RluA_PseudoU_synthase"/>
</dbReference>
<dbReference type="Gene3D" id="3.30.2350.10">
    <property type="entry name" value="Pseudouridine synthase"/>
    <property type="match status" value="1"/>
</dbReference>
<dbReference type="PROSITE" id="PS50889">
    <property type="entry name" value="S4"/>
    <property type="match status" value="1"/>
</dbReference>
<name>A0A0L0SVT7_ALLM3</name>
<evidence type="ECO:0000313" key="5">
    <source>
        <dbReference type="Proteomes" id="UP000054350"/>
    </source>
</evidence>
<keyword evidence="5" id="KW-1185">Reference proteome</keyword>
<dbReference type="STRING" id="578462.A0A0L0SVT7"/>
<dbReference type="SUPFAM" id="SSF55120">
    <property type="entry name" value="Pseudouridine synthase"/>
    <property type="match status" value="1"/>
</dbReference>
<dbReference type="Proteomes" id="UP000054350">
    <property type="component" value="Unassembled WGS sequence"/>
</dbReference>
<evidence type="ECO:0000256" key="2">
    <source>
        <dbReference type="SAM" id="MobiDB-lite"/>
    </source>
</evidence>
<dbReference type="AlphaFoldDB" id="A0A0L0SVT7"/>
<proteinExistence type="predicted"/>
<dbReference type="Pfam" id="PF00849">
    <property type="entry name" value="PseudoU_synth_2"/>
    <property type="match status" value="1"/>
</dbReference>
<sequence length="477" mass="51578">MTKRPREEPDEVATVLPAAKMSTLDSIDEQTKTAALANESGVTEDNSATTAAAGASISQSSTTATPTSVSNADTNGAARPTSKTVAPPAKRPRVAPKVDEEALELAQIEHVVDADAGLRRVTPYYFLYKMHAKQRWLGMELLAVFDKEFQGRYPGYYKKAIESGAIQVNHQTVPTACLLKNNDLITHRNHWHEPPVTSAPITILARTPHFVVVNKPASIPVHPSGRYRHNSVLHIVRRALGTSSTDLVGASSTDLVGPPLFALHRLDRLTSGVLILCSDRARIGKLSKQVAAQVVGKVYVCVVAGAFPVGTTTVDAPIMVVSHKLGLNSVHPDGSRSRTLTNGTRSLVRARPVTGRTHQIRVHLGHLGFPIANEPLYNNPNHRHVKAEREKAAAVVTTESDSAVDAATDSAEAEVTGQCAECGTDLYADPPRDHRLIYLYAYEYAVRMSLGYLDAPSEYIACDESTKTTTVRTPLPD</sequence>
<dbReference type="PANTHER" id="PTHR21600">
    <property type="entry name" value="MITOCHONDRIAL RNA PSEUDOURIDINE SYNTHASE"/>
    <property type="match status" value="1"/>
</dbReference>
<feature type="domain" description="Pseudouridine synthase RsuA/RluA-like" evidence="3">
    <location>
        <begin position="209"/>
        <end position="364"/>
    </location>
</feature>
<dbReference type="OrthoDB" id="424794at2759"/>
<dbReference type="OMA" id="YWFEVIV"/>
<evidence type="ECO:0000259" key="3">
    <source>
        <dbReference type="Pfam" id="PF00849"/>
    </source>
</evidence>
<accession>A0A0L0SVT7</accession>
<protein>
    <submittedName>
        <fullName evidence="4">RluA family pseudouridine synthase</fullName>
    </submittedName>
</protein>
<dbReference type="GO" id="GO:0003723">
    <property type="term" value="F:RNA binding"/>
    <property type="evidence" value="ECO:0007669"/>
    <property type="project" value="UniProtKB-KW"/>
</dbReference>
<dbReference type="GO" id="GO:0000455">
    <property type="term" value="P:enzyme-directed rRNA pseudouridine synthesis"/>
    <property type="evidence" value="ECO:0007669"/>
    <property type="project" value="TreeGrafter"/>
</dbReference>
<dbReference type="EMBL" id="GG745350">
    <property type="protein sequence ID" value="KNE66475.1"/>
    <property type="molecule type" value="Genomic_DNA"/>
</dbReference>
<dbReference type="PROSITE" id="PS01129">
    <property type="entry name" value="PSI_RLU"/>
    <property type="match status" value="1"/>
</dbReference>